<sequence>MQVINLNAKLIKKEGHDYLKKALNFPEYYGKNLDALYDCLTEISVETEICIVGGEDLSKELINTFKDACSQNEFLNFKLLF</sequence>
<proteinExistence type="predicted"/>
<evidence type="ECO:0000313" key="3">
    <source>
        <dbReference type="Proteomes" id="UP000077428"/>
    </source>
</evidence>
<evidence type="ECO:0000313" key="2">
    <source>
        <dbReference type="EMBL" id="KZX13874.1"/>
    </source>
</evidence>
<dbReference type="RefSeq" id="WP_063720128.1">
    <property type="nucleotide sequence ID" value="NZ_CAJVUI010000003.1"/>
</dbReference>
<dbReference type="Proteomes" id="UP000077428">
    <property type="component" value="Unassembled WGS sequence"/>
</dbReference>
<feature type="domain" description="Barstar (barnase inhibitor)" evidence="1">
    <location>
        <begin position="6"/>
        <end position="45"/>
    </location>
</feature>
<dbReference type="SUPFAM" id="SSF52038">
    <property type="entry name" value="Barstar-related"/>
    <property type="match status" value="1"/>
</dbReference>
<dbReference type="AlphaFoldDB" id="A0A166BW36"/>
<gene>
    <name evidence="2" type="ORF">MBORA_02790</name>
</gene>
<reference evidence="3" key="1">
    <citation type="journal article" date="2016" name="Genome Announc.">
        <title>Draft Genome Sequences of Methanobrevibacter curvatus DSM11111, Methanobrevibacter cuticularis DSM11139, Methanobrevibacter filiformis DSM11501, and Methanobrevibacter oralis DSM7256.</title>
        <authorList>
            <person name="Poehlein A."/>
            <person name="Seedorf H."/>
        </authorList>
    </citation>
    <scope>NUCLEOTIDE SEQUENCE [LARGE SCALE GENOMIC DNA]</scope>
    <source>
        <strain evidence="3">DSM 7256 / JCM 30027 / ZR</strain>
    </source>
</reference>
<dbReference type="InterPro" id="IPR035905">
    <property type="entry name" value="Barstar-like_sf"/>
</dbReference>
<evidence type="ECO:0000259" key="1">
    <source>
        <dbReference type="Pfam" id="PF01337"/>
    </source>
</evidence>
<protein>
    <submittedName>
        <fullName evidence="2">Barstar</fullName>
    </submittedName>
</protein>
<dbReference type="EMBL" id="LWMU01000043">
    <property type="protein sequence ID" value="KZX13874.1"/>
    <property type="molecule type" value="Genomic_DNA"/>
</dbReference>
<dbReference type="Gene3D" id="3.30.370.10">
    <property type="entry name" value="Barstar-like"/>
    <property type="match status" value="1"/>
</dbReference>
<dbReference type="PATRIC" id="fig|66851.6.peg.329"/>
<dbReference type="Pfam" id="PF01337">
    <property type="entry name" value="Barstar"/>
    <property type="match status" value="1"/>
</dbReference>
<organism evidence="2 3">
    <name type="scientific">Methanobrevibacter oralis</name>
    <dbReference type="NCBI Taxonomy" id="66851"/>
    <lineage>
        <taxon>Archaea</taxon>
        <taxon>Methanobacteriati</taxon>
        <taxon>Methanobacteriota</taxon>
        <taxon>Methanomada group</taxon>
        <taxon>Methanobacteria</taxon>
        <taxon>Methanobacteriales</taxon>
        <taxon>Methanobacteriaceae</taxon>
        <taxon>Methanobrevibacter</taxon>
    </lineage>
</organism>
<dbReference type="InterPro" id="IPR000468">
    <property type="entry name" value="Barstar"/>
</dbReference>
<comment type="caution">
    <text evidence="2">The sequence shown here is derived from an EMBL/GenBank/DDBJ whole genome shotgun (WGS) entry which is preliminary data.</text>
</comment>
<keyword evidence="3" id="KW-1185">Reference proteome</keyword>
<name>A0A166BW36_METOA</name>
<accession>A0A166BW36</accession>
<dbReference type="OrthoDB" id="81335at2157"/>
<dbReference type="STRING" id="66851.MBORA_02790"/>